<dbReference type="InterPro" id="IPR005181">
    <property type="entry name" value="SASA"/>
</dbReference>
<gene>
    <name evidence="3" type="ORF">GK091_21090</name>
</gene>
<dbReference type="InterPro" id="IPR036514">
    <property type="entry name" value="SGNH_hydro_sf"/>
</dbReference>
<keyword evidence="1" id="KW-0378">Hydrolase</keyword>
<evidence type="ECO:0000313" key="4">
    <source>
        <dbReference type="Proteomes" id="UP000477386"/>
    </source>
</evidence>
<dbReference type="AlphaFoldDB" id="A0A6M0IM64"/>
<feature type="domain" description="Sialate O-acetylesterase" evidence="2">
    <location>
        <begin position="124"/>
        <end position="309"/>
    </location>
</feature>
<comment type="caution">
    <text evidence="3">The sequence shown here is derived from an EMBL/GenBank/DDBJ whole genome shotgun (WGS) entry which is preliminary data.</text>
</comment>
<dbReference type="EMBL" id="JAAGNZ010000002">
    <property type="protein sequence ID" value="NEU69396.1"/>
    <property type="molecule type" value="Genomic_DNA"/>
</dbReference>
<dbReference type="GO" id="GO:0016788">
    <property type="term" value="F:hydrolase activity, acting on ester bonds"/>
    <property type="evidence" value="ECO:0007669"/>
    <property type="project" value="UniProtKB-ARBA"/>
</dbReference>
<name>A0A6M0IM64_9BACT</name>
<organism evidence="3 4">
    <name type="scientific">Spirosoma agri</name>
    <dbReference type="NCBI Taxonomy" id="1987381"/>
    <lineage>
        <taxon>Bacteria</taxon>
        <taxon>Pseudomonadati</taxon>
        <taxon>Bacteroidota</taxon>
        <taxon>Cytophagia</taxon>
        <taxon>Cytophagales</taxon>
        <taxon>Cytophagaceae</taxon>
        <taxon>Spirosoma</taxon>
    </lineage>
</organism>
<accession>A0A6M0IM64</accession>
<dbReference type="RefSeq" id="WP_164041857.1">
    <property type="nucleotide sequence ID" value="NZ_JAAGNZ010000002.1"/>
</dbReference>
<dbReference type="SUPFAM" id="SSF52266">
    <property type="entry name" value="SGNH hydrolase"/>
    <property type="match status" value="1"/>
</dbReference>
<sequence>MTVVLRLLKTAQFLFLFVSYTGFAQLQLTFPTSRLVLQRNNNNQANVPVAGQCPANATQVRAQLTVRQGGLSTGWIVLDNAPSSGSFQGTFTGVTGGWYDLEVKAYAGATELASLTTPRIGVGEVFITSGQSNSWGVNCYSGQASDDRVSIINYWTGQAGQFSESSLPFVVSHADLATGITNTGMFPGAYLYVWGALGERLVSQLGVPVMFYGASYSGTNSKHWVHSANGEESFQNLSQNMPYRLLGATIQHYLKRTGVRAVLWHQGEGDNYYQSRDDYLTNIGTVINKSRAQLGFGNLSWVVSRVSYIPAALGSEYANHETDQNIIDAQNILAGQPNNWTGPATDGMIYPNYRRADYFHLHFDADDCPALTDVWTQALPPTYFTSTQPSLPDRTVLLTTGYVFPFTTSAGQSVQVPYFSRVPVRADNQYTVDMLTETGCYLGTLTAGTANPLSVTLPSWANGRYRFRVNSTSPATTGEPNEPITVNGSGSGLPPNLPALVLSTVQNGNWDNPQVWSCGRIPTVADTTELRHVITIPAGVQAQTGFLYYKNGAQLIYQSGGSLRIK</sequence>
<dbReference type="Proteomes" id="UP000477386">
    <property type="component" value="Unassembled WGS sequence"/>
</dbReference>
<evidence type="ECO:0000256" key="1">
    <source>
        <dbReference type="ARBA" id="ARBA00022801"/>
    </source>
</evidence>
<evidence type="ECO:0000313" key="3">
    <source>
        <dbReference type="EMBL" id="NEU69396.1"/>
    </source>
</evidence>
<keyword evidence="4" id="KW-1185">Reference proteome</keyword>
<protein>
    <submittedName>
        <fullName evidence="3">Sialate O-acetylesterase</fullName>
    </submittedName>
</protein>
<dbReference type="Pfam" id="PF03629">
    <property type="entry name" value="SASA"/>
    <property type="match status" value="1"/>
</dbReference>
<evidence type="ECO:0000259" key="2">
    <source>
        <dbReference type="Pfam" id="PF03629"/>
    </source>
</evidence>
<reference evidence="3 4" key="1">
    <citation type="submission" date="2020-02" db="EMBL/GenBank/DDBJ databases">
        <title>Draft genome sequence of two Spirosoma agri KCTC 52727 and Spirosoma terrae KCTC 52035.</title>
        <authorList>
            <person name="Rojas J."/>
            <person name="Ambika Manirajan B."/>
            <person name="Ratering S."/>
            <person name="Suarez C."/>
            <person name="Schnell S."/>
        </authorList>
    </citation>
    <scope>NUCLEOTIDE SEQUENCE [LARGE SCALE GENOMIC DNA]</scope>
    <source>
        <strain evidence="3 4">KCTC 52727</strain>
    </source>
</reference>
<proteinExistence type="predicted"/>
<dbReference type="Gene3D" id="3.40.50.1110">
    <property type="entry name" value="SGNH hydrolase"/>
    <property type="match status" value="1"/>
</dbReference>